<dbReference type="Gene3D" id="1.25.10.90">
    <property type="match status" value="1"/>
</dbReference>
<dbReference type="InterPro" id="IPR016024">
    <property type="entry name" value="ARM-type_fold"/>
</dbReference>
<dbReference type="OrthoDB" id="9775346at2"/>
<sequence>MTPNDALEALRAASDPDRAAQLATRHGDGTYLGTPAQTISDLAGAWRKTLDLTARLELAQGLWESAVFEARIAAAKLLTQARIPEDQALWDQILAWLPQAGLWPVLDALAAAGARRLAARPDRLSDVLPLASAEAPLLRRAALLLTEPMAKADFPDADALIRREQVLGLLPALLADSDKDVHRTAQSWLRTFAKHDFKRARAFRQDHGLA</sequence>
<evidence type="ECO:0000313" key="1">
    <source>
        <dbReference type="EMBL" id="SLN30923.1"/>
    </source>
</evidence>
<gene>
    <name evidence="1" type="ORF">AQS8620_00981</name>
</gene>
<dbReference type="AlphaFoldDB" id="A0A1Y5S4B0"/>
<proteinExistence type="predicted"/>
<dbReference type="EMBL" id="FWFS01000003">
    <property type="protein sequence ID" value="SLN30923.1"/>
    <property type="molecule type" value="Genomic_DNA"/>
</dbReference>
<organism evidence="1 2">
    <name type="scientific">Aquimixticola soesokkakensis</name>
    <dbReference type="NCBI Taxonomy" id="1519096"/>
    <lineage>
        <taxon>Bacteria</taxon>
        <taxon>Pseudomonadati</taxon>
        <taxon>Pseudomonadota</taxon>
        <taxon>Alphaproteobacteria</taxon>
        <taxon>Rhodobacterales</taxon>
        <taxon>Paracoccaceae</taxon>
        <taxon>Aquimixticola</taxon>
    </lineage>
</organism>
<dbReference type="InterPro" id="IPR014825">
    <property type="entry name" value="DNA_alkylation"/>
</dbReference>
<evidence type="ECO:0000313" key="2">
    <source>
        <dbReference type="Proteomes" id="UP000193862"/>
    </source>
</evidence>
<dbReference type="Proteomes" id="UP000193862">
    <property type="component" value="Unassembled WGS sequence"/>
</dbReference>
<name>A0A1Y5S4B0_9RHOB</name>
<dbReference type="Pfam" id="PF08713">
    <property type="entry name" value="DNA_alkylation"/>
    <property type="match status" value="1"/>
</dbReference>
<dbReference type="RefSeq" id="WP_085835728.1">
    <property type="nucleotide sequence ID" value="NZ_FWFS01000003.1"/>
</dbReference>
<protein>
    <submittedName>
        <fullName evidence="1">DNA alkylation repair enzyme</fullName>
    </submittedName>
</protein>
<dbReference type="SUPFAM" id="SSF48371">
    <property type="entry name" value="ARM repeat"/>
    <property type="match status" value="1"/>
</dbReference>
<reference evidence="1 2" key="1">
    <citation type="submission" date="2017-03" db="EMBL/GenBank/DDBJ databases">
        <authorList>
            <person name="Afonso C.L."/>
            <person name="Miller P.J."/>
            <person name="Scott M.A."/>
            <person name="Spackman E."/>
            <person name="Goraichik I."/>
            <person name="Dimitrov K.M."/>
            <person name="Suarez D.L."/>
            <person name="Swayne D.E."/>
        </authorList>
    </citation>
    <scope>NUCLEOTIDE SEQUENCE [LARGE SCALE GENOMIC DNA]</scope>
    <source>
        <strain evidence="1 2">CECT 8620</strain>
    </source>
</reference>
<accession>A0A1Y5S4B0</accession>
<keyword evidence="2" id="KW-1185">Reference proteome</keyword>